<keyword evidence="5" id="KW-1185">Reference proteome</keyword>
<dbReference type="EMBL" id="JATAAI010000004">
    <property type="protein sequence ID" value="KAK1746545.1"/>
    <property type="molecule type" value="Genomic_DNA"/>
</dbReference>
<proteinExistence type="inferred from homology"/>
<evidence type="ECO:0000256" key="2">
    <source>
        <dbReference type="ARBA" id="ARBA00018874"/>
    </source>
</evidence>
<sequence>MNTHVHHLPEFESATSHVREALQAILHTILFIRSPGPVAPHDVECESFQITYTRIATDDDNPFQVTPSSHQPYQYSHNQQQQQQNIQQAYNLHSQKSDLERKVDEAIETFLRTLTPIGPELMAGNLTVSFYERRARQKLFGLVHQEEKVVWEQWILRVVVNNTPRPMGEDEASVIERQRIQDTAEGMLKSVLLKVFDLAGSEIDHIPPVMYDFEIINSKRADDRDEVYSRVTNLPALINLGS</sequence>
<dbReference type="PANTHER" id="PTHR13292">
    <property type="entry name" value="AUTOPHAGY-RELATED PROTEIN 101"/>
    <property type="match status" value="1"/>
</dbReference>
<dbReference type="Pfam" id="PF07855">
    <property type="entry name" value="ATG101"/>
    <property type="match status" value="1"/>
</dbReference>
<dbReference type="Proteomes" id="UP001224775">
    <property type="component" value="Unassembled WGS sequence"/>
</dbReference>
<organism evidence="4 5">
    <name type="scientific">Skeletonema marinoi</name>
    <dbReference type="NCBI Taxonomy" id="267567"/>
    <lineage>
        <taxon>Eukaryota</taxon>
        <taxon>Sar</taxon>
        <taxon>Stramenopiles</taxon>
        <taxon>Ochrophyta</taxon>
        <taxon>Bacillariophyta</taxon>
        <taxon>Coscinodiscophyceae</taxon>
        <taxon>Thalassiosirophycidae</taxon>
        <taxon>Thalassiosirales</taxon>
        <taxon>Skeletonemataceae</taxon>
        <taxon>Skeletonema</taxon>
        <taxon>Skeletonema marinoi-dohrnii complex</taxon>
    </lineage>
</organism>
<evidence type="ECO:0000256" key="3">
    <source>
        <dbReference type="ARBA" id="ARBA00023006"/>
    </source>
</evidence>
<comment type="caution">
    <text evidence="4">The sequence shown here is derived from an EMBL/GenBank/DDBJ whole genome shotgun (WGS) entry which is preliminary data.</text>
</comment>
<dbReference type="GO" id="GO:1990316">
    <property type="term" value="C:Atg1/ULK1 kinase complex"/>
    <property type="evidence" value="ECO:0007669"/>
    <property type="project" value="TreeGrafter"/>
</dbReference>
<gene>
    <name evidence="4" type="ORF">QTG54_003152</name>
</gene>
<protein>
    <recommendedName>
        <fullName evidence="2">Autophagy-related protein 101</fullName>
    </recommendedName>
</protein>
<name>A0AAD8YJD9_9STRA</name>
<dbReference type="GO" id="GO:0000407">
    <property type="term" value="C:phagophore assembly site"/>
    <property type="evidence" value="ECO:0007669"/>
    <property type="project" value="TreeGrafter"/>
</dbReference>
<dbReference type="InterPro" id="IPR012445">
    <property type="entry name" value="ATG101"/>
</dbReference>
<keyword evidence="3" id="KW-0072">Autophagy</keyword>
<evidence type="ECO:0000313" key="4">
    <source>
        <dbReference type="EMBL" id="KAK1746545.1"/>
    </source>
</evidence>
<dbReference type="AlphaFoldDB" id="A0AAD8YJD9"/>
<evidence type="ECO:0000313" key="5">
    <source>
        <dbReference type="Proteomes" id="UP001224775"/>
    </source>
</evidence>
<dbReference type="GO" id="GO:0019901">
    <property type="term" value="F:protein kinase binding"/>
    <property type="evidence" value="ECO:0007669"/>
    <property type="project" value="TreeGrafter"/>
</dbReference>
<reference evidence="4" key="1">
    <citation type="submission" date="2023-06" db="EMBL/GenBank/DDBJ databases">
        <title>Survivors Of The Sea: Transcriptome response of Skeletonema marinoi to long-term dormancy.</title>
        <authorList>
            <person name="Pinder M.I.M."/>
            <person name="Kourtchenko O."/>
            <person name="Robertson E.K."/>
            <person name="Larsson T."/>
            <person name="Maumus F."/>
            <person name="Osuna-Cruz C.M."/>
            <person name="Vancaester E."/>
            <person name="Stenow R."/>
            <person name="Vandepoele K."/>
            <person name="Ploug H."/>
            <person name="Bruchert V."/>
            <person name="Godhe A."/>
            <person name="Topel M."/>
        </authorList>
    </citation>
    <scope>NUCLEOTIDE SEQUENCE</scope>
    <source>
        <strain evidence="4">R05AC</strain>
    </source>
</reference>
<dbReference type="PANTHER" id="PTHR13292:SF0">
    <property type="entry name" value="AUTOPHAGY-RELATED PROTEIN 101"/>
    <property type="match status" value="1"/>
</dbReference>
<accession>A0AAD8YJD9</accession>
<dbReference type="GO" id="GO:0000045">
    <property type="term" value="P:autophagosome assembly"/>
    <property type="evidence" value="ECO:0007669"/>
    <property type="project" value="TreeGrafter"/>
</dbReference>
<comment type="similarity">
    <text evidence="1">Belongs to the ATG101 family.</text>
</comment>
<evidence type="ECO:0000256" key="1">
    <source>
        <dbReference type="ARBA" id="ARBA00007130"/>
    </source>
</evidence>